<sequence length="719" mass="80321">MARLADFCPSSDDELPDLKSLLRKPSTRVTRGTNIVPKTEAKSLAPKSSSKSRTRRVRRLGEPSQSAPNPLFQKWSSEEPGNYQGSVEATAKEPRHRVKQVLERKPSKSPSSDAESEDDESQTRVRGSQRRRSPVIKNLDDEPPVRVQRRPPVVQDSEDETDKASDSDQEALLTRIRRLQRTRGGTVMKPKVEAEPQSSRTPMEEKPRSKASEIAKAWDSESETETVRDYVEAEVDDPSIYQTAEEESSGLSSDSEINDSPFRPQRRYAAKSTGQGRKPSRTKDAASVTNNSHLPEPTPVGQRKISAGTKKDNVSSVQQTAPTKTIAQPSSKYKKLEYPKPSASNSSAADLADTFAKLRLQLQDFSDDECKPSKTNEFTTPPNTPPRTSKAKGLKSPSKQTQIPQTPHRPSMDDFWSQDLVNDWNDQHSPRKLMLPPVIKSPAKQSSRKAPKMETKKAFGARKQALAEEFLGELDKEITHGRIAELAESTGGVKLVWSKTLNTTAGRANWRRETVRTRQADGAQVSAQFKHHASIELAEKVIDDEDRLLNVLAHEFCHLANFMVSSVTNNPHGKEFKVWAAQCSRVFASRGIKVTTKHSYEIDFKYVWECEECATEFKRHSKSIDPQRHRCGSCKGLLRQTKPVPRAAGKTTSRYLEFVKEQMAVVREENPGSPQKDVMKLIAVKWAKQGTSGKTGKESKTGGDNVVEKMVDLTLEEEA</sequence>
<dbReference type="Pfam" id="PF17283">
    <property type="entry name" value="Zn_ribbon_SprT"/>
    <property type="match status" value="1"/>
</dbReference>
<feature type="compositionally biased region" description="Basic and acidic residues" evidence="1">
    <location>
        <begin position="202"/>
        <end position="231"/>
    </location>
</feature>
<feature type="domain" description="SprT-like" evidence="2">
    <location>
        <begin position="472"/>
        <end position="641"/>
    </location>
</feature>
<proteinExistence type="predicted"/>
<feature type="region of interest" description="Disordered" evidence="1">
    <location>
        <begin position="365"/>
        <end position="416"/>
    </location>
</feature>
<dbReference type="Proteomes" id="UP001498421">
    <property type="component" value="Unassembled WGS sequence"/>
</dbReference>
<dbReference type="EMBL" id="JAZAVK010000068">
    <property type="protein sequence ID" value="KAK7426311.1"/>
    <property type="molecule type" value="Genomic_DNA"/>
</dbReference>
<gene>
    <name evidence="3" type="ORF">QQZ08_007212</name>
</gene>
<evidence type="ECO:0000256" key="1">
    <source>
        <dbReference type="SAM" id="MobiDB-lite"/>
    </source>
</evidence>
<dbReference type="PANTHER" id="PTHR23099">
    <property type="entry name" value="TRANSCRIPTIONAL REGULATOR"/>
    <property type="match status" value="1"/>
</dbReference>
<feature type="compositionally biased region" description="Polar residues" evidence="1">
    <location>
        <begin position="314"/>
        <end position="331"/>
    </location>
</feature>
<dbReference type="PANTHER" id="PTHR23099:SF0">
    <property type="entry name" value="GERM CELL NUCLEAR ACIDIC PROTEIN"/>
    <property type="match status" value="1"/>
</dbReference>
<reference evidence="3 4" key="1">
    <citation type="journal article" date="2025" name="Microbiol. Resour. Announc.">
        <title>Draft genome sequences for Neonectria magnoliae and Neonectria punicea, canker pathogens of Liriodendron tulipifera and Acer saccharum in West Virginia.</title>
        <authorList>
            <person name="Petronek H.M."/>
            <person name="Kasson M.T."/>
            <person name="Metheny A.M."/>
            <person name="Stauder C.M."/>
            <person name="Lovett B."/>
            <person name="Lynch S.C."/>
            <person name="Garnas J.R."/>
            <person name="Kasson L.R."/>
            <person name="Stajich J.E."/>
        </authorList>
    </citation>
    <scope>NUCLEOTIDE SEQUENCE [LARGE SCALE GENOMIC DNA]</scope>
    <source>
        <strain evidence="3 4">NRRL 64651</strain>
    </source>
</reference>
<dbReference type="SUPFAM" id="SSF47095">
    <property type="entry name" value="HMG-box"/>
    <property type="match status" value="1"/>
</dbReference>
<protein>
    <recommendedName>
        <fullName evidence="2">SprT-like domain-containing protein</fullName>
    </recommendedName>
</protein>
<organism evidence="3 4">
    <name type="scientific">Neonectria magnoliae</name>
    <dbReference type="NCBI Taxonomy" id="2732573"/>
    <lineage>
        <taxon>Eukaryota</taxon>
        <taxon>Fungi</taxon>
        <taxon>Dikarya</taxon>
        <taxon>Ascomycota</taxon>
        <taxon>Pezizomycotina</taxon>
        <taxon>Sordariomycetes</taxon>
        <taxon>Hypocreomycetidae</taxon>
        <taxon>Hypocreales</taxon>
        <taxon>Nectriaceae</taxon>
        <taxon>Neonectria</taxon>
    </lineage>
</organism>
<keyword evidence="4" id="KW-1185">Reference proteome</keyword>
<dbReference type="InterPro" id="IPR006640">
    <property type="entry name" value="SprT-like_domain"/>
</dbReference>
<feature type="region of interest" description="Disordered" evidence="1">
    <location>
        <begin position="1"/>
        <end position="348"/>
    </location>
</feature>
<dbReference type="InterPro" id="IPR036910">
    <property type="entry name" value="HMG_box_dom_sf"/>
</dbReference>
<comment type="caution">
    <text evidence="3">The sequence shown here is derived from an EMBL/GenBank/DDBJ whole genome shotgun (WGS) entry which is preliminary data.</text>
</comment>
<evidence type="ECO:0000313" key="3">
    <source>
        <dbReference type="EMBL" id="KAK7426311.1"/>
    </source>
</evidence>
<evidence type="ECO:0000259" key="2">
    <source>
        <dbReference type="SMART" id="SM00731"/>
    </source>
</evidence>
<name>A0ABR1HYW9_9HYPO</name>
<evidence type="ECO:0000313" key="4">
    <source>
        <dbReference type="Proteomes" id="UP001498421"/>
    </source>
</evidence>
<dbReference type="SMART" id="SM00731">
    <property type="entry name" value="SprT"/>
    <property type="match status" value="1"/>
</dbReference>
<dbReference type="CDD" id="cd00084">
    <property type="entry name" value="HMG-box_SF"/>
    <property type="match status" value="1"/>
</dbReference>
<accession>A0ABR1HYW9</accession>
<dbReference type="Pfam" id="PF10263">
    <property type="entry name" value="SprT-like"/>
    <property type="match status" value="1"/>
</dbReference>
<dbReference type="InterPro" id="IPR035240">
    <property type="entry name" value="SprT_Zn_ribbon"/>
</dbReference>